<keyword evidence="10" id="KW-0969">Cilium</keyword>
<dbReference type="Proteomes" id="UP000218890">
    <property type="component" value="Chromosome"/>
</dbReference>
<keyword evidence="10" id="KW-0966">Cell projection</keyword>
<evidence type="ECO:0000256" key="9">
    <source>
        <dbReference type="RuleBase" id="RU364090"/>
    </source>
</evidence>
<evidence type="ECO:0000256" key="7">
    <source>
        <dbReference type="ARBA" id="ARBA00023136"/>
    </source>
</evidence>
<dbReference type="OrthoDB" id="9806440at2"/>
<keyword evidence="10" id="KW-0282">Flagellum</keyword>
<comment type="function">
    <text evidence="9">Role in flagellar biosynthesis.</text>
</comment>
<evidence type="ECO:0000256" key="4">
    <source>
        <dbReference type="ARBA" id="ARBA00022475"/>
    </source>
</evidence>
<dbReference type="EMBL" id="AP017372">
    <property type="protein sequence ID" value="BAU58838.1"/>
    <property type="molecule type" value="Genomic_DNA"/>
</dbReference>
<name>A0A110B5T8_HALHR</name>
<feature type="transmembrane region" description="Helical" evidence="9">
    <location>
        <begin position="55"/>
        <end position="74"/>
    </location>
</feature>
<evidence type="ECO:0000256" key="8">
    <source>
        <dbReference type="ARBA" id="ARBA00023143"/>
    </source>
</evidence>
<dbReference type="GO" id="GO:0009306">
    <property type="term" value="P:protein secretion"/>
    <property type="evidence" value="ECO:0007669"/>
    <property type="project" value="InterPro"/>
</dbReference>
<feature type="transmembrane region" description="Helical" evidence="9">
    <location>
        <begin position="12"/>
        <end position="35"/>
    </location>
</feature>
<comment type="similarity">
    <text evidence="2 9">Belongs to the FliQ/MopD/SpaQ family.</text>
</comment>
<keyword evidence="7 9" id="KW-0472">Membrane</keyword>
<evidence type="ECO:0000256" key="2">
    <source>
        <dbReference type="ARBA" id="ARBA00006156"/>
    </source>
</evidence>
<dbReference type="KEGG" id="hhk:HH1059_21280"/>
<sequence length="89" mass="9543">MTPELAIQLGNQTLTVAVLLAGPILLSALIIGLIVGMFQAATQINEQTLSFVPKLAGLAVVLFLLTPWMTRILTDFTERLIRGIPGILS</sequence>
<dbReference type="InterPro" id="IPR006305">
    <property type="entry name" value="FliQ"/>
</dbReference>
<evidence type="ECO:0000313" key="11">
    <source>
        <dbReference type="Proteomes" id="UP000218890"/>
    </source>
</evidence>
<dbReference type="Pfam" id="PF01313">
    <property type="entry name" value="Bac_export_3"/>
    <property type="match status" value="1"/>
</dbReference>
<dbReference type="NCBIfam" id="TIGR01402">
    <property type="entry name" value="fliQ"/>
    <property type="match status" value="1"/>
</dbReference>
<dbReference type="GO" id="GO:0044780">
    <property type="term" value="P:bacterial-type flagellum assembly"/>
    <property type="evidence" value="ECO:0007669"/>
    <property type="project" value="InterPro"/>
</dbReference>
<protein>
    <recommendedName>
        <fullName evidence="3 9">Flagellar biosynthetic protein FliQ</fullName>
    </recommendedName>
</protein>
<evidence type="ECO:0000256" key="5">
    <source>
        <dbReference type="ARBA" id="ARBA00022692"/>
    </source>
</evidence>
<dbReference type="GO" id="GO:0005886">
    <property type="term" value="C:plasma membrane"/>
    <property type="evidence" value="ECO:0007669"/>
    <property type="project" value="UniProtKB-SubCell"/>
</dbReference>
<keyword evidence="5 9" id="KW-0812">Transmembrane</keyword>
<dbReference type="InterPro" id="IPR002191">
    <property type="entry name" value="Bac_export_3"/>
</dbReference>
<evidence type="ECO:0000256" key="6">
    <source>
        <dbReference type="ARBA" id="ARBA00022989"/>
    </source>
</evidence>
<organism evidence="10 11">
    <name type="scientific">Halorhodospira halochloris</name>
    <name type="common">Ectothiorhodospira halochloris</name>
    <dbReference type="NCBI Taxonomy" id="1052"/>
    <lineage>
        <taxon>Bacteria</taxon>
        <taxon>Pseudomonadati</taxon>
        <taxon>Pseudomonadota</taxon>
        <taxon>Gammaproteobacteria</taxon>
        <taxon>Chromatiales</taxon>
        <taxon>Ectothiorhodospiraceae</taxon>
        <taxon>Halorhodospira</taxon>
    </lineage>
</organism>
<gene>
    <name evidence="9 10" type="primary">fliQ</name>
    <name evidence="10" type="ORF">HH1059_21280</name>
</gene>
<keyword evidence="11" id="KW-1185">Reference proteome</keyword>
<accession>A0A110B5T8</accession>
<dbReference type="GO" id="GO:0009425">
    <property type="term" value="C:bacterial-type flagellum basal body"/>
    <property type="evidence" value="ECO:0007669"/>
    <property type="project" value="UniProtKB-SubCell"/>
</dbReference>
<keyword evidence="4 9" id="KW-1003">Cell membrane</keyword>
<dbReference type="RefSeq" id="WP_096410130.1">
    <property type="nucleotide sequence ID" value="NZ_AP017372.2"/>
</dbReference>
<proteinExistence type="inferred from homology"/>
<dbReference type="PANTHER" id="PTHR34040">
    <property type="entry name" value="FLAGELLAR BIOSYNTHETIC PROTEIN FLIQ"/>
    <property type="match status" value="1"/>
</dbReference>
<dbReference type="PRINTS" id="PR00952">
    <property type="entry name" value="TYPE3IMQPROT"/>
</dbReference>
<keyword evidence="8 9" id="KW-0975">Bacterial flagellum</keyword>
<dbReference type="PANTHER" id="PTHR34040:SF2">
    <property type="entry name" value="FLAGELLAR BIOSYNTHETIC PROTEIN FLIQ"/>
    <property type="match status" value="1"/>
</dbReference>
<dbReference type="PIRSF" id="PIRSF004669">
    <property type="entry name" value="FliQ"/>
    <property type="match status" value="1"/>
</dbReference>
<comment type="subcellular location">
    <subcellularLocation>
        <location evidence="1 9">Cell membrane</location>
        <topology evidence="1">Multi-pass membrane protein</topology>
    </subcellularLocation>
    <subcellularLocation>
        <location evidence="9">Bacterial flagellum basal body</location>
    </subcellularLocation>
</comment>
<keyword evidence="6 9" id="KW-1133">Transmembrane helix</keyword>
<evidence type="ECO:0000256" key="1">
    <source>
        <dbReference type="ARBA" id="ARBA00004651"/>
    </source>
</evidence>
<evidence type="ECO:0000313" key="10">
    <source>
        <dbReference type="EMBL" id="BAU58838.1"/>
    </source>
</evidence>
<reference evidence="10" key="1">
    <citation type="submission" date="2016-02" db="EMBL/GenBank/DDBJ databases">
        <title>Halorhodospira halochloris DSM-1059 complete genome, version 2.</title>
        <authorList>
            <person name="Tsukatani Y."/>
        </authorList>
    </citation>
    <scope>NUCLEOTIDE SEQUENCE</scope>
    <source>
        <strain evidence="10">DSM 1059</strain>
    </source>
</reference>
<evidence type="ECO:0000256" key="3">
    <source>
        <dbReference type="ARBA" id="ARBA00021718"/>
    </source>
</evidence>
<dbReference type="AlphaFoldDB" id="A0A110B5T8"/>